<protein>
    <submittedName>
        <fullName evidence="1">Uncharacterized protein</fullName>
    </submittedName>
</protein>
<dbReference type="Proteomes" id="UP001283361">
    <property type="component" value="Unassembled WGS sequence"/>
</dbReference>
<gene>
    <name evidence="1" type="ORF">RRG08_007387</name>
</gene>
<evidence type="ECO:0000313" key="1">
    <source>
        <dbReference type="EMBL" id="KAK3792312.1"/>
    </source>
</evidence>
<name>A0AAE1AT70_9GAST</name>
<evidence type="ECO:0000313" key="2">
    <source>
        <dbReference type="Proteomes" id="UP001283361"/>
    </source>
</evidence>
<dbReference type="EMBL" id="JAWDGP010001382">
    <property type="protein sequence ID" value="KAK3792312.1"/>
    <property type="molecule type" value="Genomic_DNA"/>
</dbReference>
<keyword evidence="2" id="KW-1185">Reference proteome</keyword>
<comment type="caution">
    <text evidence="1">The sequence shown here is derived from an EMBL/GenBank/DDBJ whole genome shotgun (WGS) entry which is preliminary data.</text>
</comment>
<dbReference type="AlphaFoldDB" id="A0AAE1AT70"/>
<sequence length="71" mass="7360">MVVVVVAFISDIQAEGGSRGGAVIIDFSATAAGVKKVNVVTADDPDGAGPVHDRDDHLDGFRVLKAQEQNI</sequence>
<accession>A0AAE1AT70</accession>
<organism evidence="1 2">
    <name type="scientific">Elysia crispata</name>
    <name type="common">lettuce slug</name>
    <dbReference type="NCBI Taxonomy" id="231223"/>
    <lineage>
        <taxon>Eukaryota</taxon>
        <taxon>Metazoa</taxon>
        <taxon>Spiralia</taxon>
        <taxon>Lophotrochozoa</taxon>
        <taxon>Mollusca</taxon>
        <taxon>Gastropoda</taxon>
        <taxon>Heterobranchia</taxon>
        <taxon>Euthyneura</taxon>
        <taxon>Panpulmonata</taxon>
        <taxon>Sacoglossa</taxon>
        <taxon>Placobranchoidea</taxon>
        <taxon>Plakobranchidae</taxon>
        <taxon>Elysia</taxon>
    </lineage>
</organism>
<reference evidence="1" key="1">
    <citation type="journal article" date="2023" name="G3 (Bethesda)">
        <title>A reference genome for the long-term kleptoplast-retaining sea slug Elysia crispata morphotype clarki.</title>
        <authorList>
            <person name="Eastman K.E."/>
            <person name="Pendleton A.L."/>
            <person name="Shaikh M.A."/>
            <person name="Suttiyut T."/>
            <person name="Ogas R."/>
            <person name="Tomko P."/>
            <person name="Gavelis G."/>
            <person name="Widhalm J.R."/>
            <person name="Wisecaver J.H."/>
        </authorList>
    </citation>
    <scope>NUCLEOTIDE SEQUENCE</scope>
    <source>
        <strain evidence="1">ECLA1</strain>
    </source>
</reference>
<proteinExistence type="predicted"/>